<proteinExistence type="inferred from homology"/>
<dbReference type="InterPro" id="IPR051448">
    <property type="entry name" value="CdaR-like_regulators"/>
</dbReference>
<comment type="caution">
    <text evidence="5">The sequence shown here is derived from an EMBL/GenBank/DDBJ whole genome shotgun (WGS) entry which is preliminary data.</text>
</comment>
<evidence type="ECO:0000313" key="8">
    <source>
        <dbReference type="Proteomes" id="UP000297014"/>
    </source>
</evidence>
<dbReference type="InterPro" id="IPR041522">
    <property type="entry name" value="CdaR_GGDEF"/>
</dbReference>
<dbReference type="RefSeq" id="WP_003324173.1">
    <property type="nucleotide sequence ID" value="NZ_ALPT02000002.1"/>
</dbReference>
<reference evidence="5 7" key="1">
    <citation type="journal article" date="2014" name="Genome Announc.">
        <title>Draft Genome Sequence of Bacillus alcalophilus AV1934, a Classic Alkaliphile Isolated from Human Feces in 1934.</title>
        <authorList>
            <person name="Attie O."/>
            <person name="Jayaprakash A."/>
            <person name="Shah H."/>
            <person name="Paulsen I.T."/>
            <person name="Morino M."/>
            <person name="Takahashi Y."/>
            <person name="Narumi I."/>
            <person name="Sachidanandam R."/>
            <person name="Satoh K."/>
            <person name="Ito M."/>
            <person name="Krulwich T.A."/>
        </authorList>
    </citation>
    <scope>NUCLEOTIDE SEQUENCE [LARGE SCALE GENOMIC DNA]</scope>
    <source>
        <strain evidence="5 7">AV1934</strain>
    </source>
</reference>
<dbReference type="Proteomes" id="UP000002754">
    <property type="component" value="Unassembled WGS sequence"/>
</dbReference>
<dbReference type="PANTHER" id="PTHR33744:SF16">
    <property type="entry name" value="CARBOHYDRATE DIACID REGULATOR"/>
    <property type="match status" value="1"/>
</dbReference>
<dbReference type="OrthoDB" id="9792148at2"/>
<gene>
    <name evidence="6" type="ORF">AJ85_06860</name>
    <name evidence="5" type="ORF">BALCAV_0200730</name>
</gene>
<dbReference type="Pfam" id="PF13556">
    <property type="entry name" value="HTH_30"/>
    <property type="match status" value="1"/>
</dbReference>
<dbReference type="Gene3D" id="1.10.10.2840">
    <property type="entry name" value="PucR C-terminal helix-turn-helix domain"/>
    <property type="match status" value="1"/>
</dbReference>
<evidence type="ECO:0000313" key="6">
    <source>
        <dbReference type="EMBL" id="THG88362.1"/>
    </source>
</evidence>
<feature type="domain" description="Putative sugar diacid recognition" evidence="2">
    <location>
        <begin position="5"/>
        <end position="136"/>
    </location>
</feature>
<feature type="domain" description="PucR C-terminal helix-turn-helix" evidence="3">
    <location>
        <begin position="313"/>
        <end position="367"/>
    </location>
</feature>
<evidence type="ECO:0000256" key="1">
    <source>
        <dbReference type="ARBA" id="ARBA00006754"/>
    </source>
</evidence>
<feature type="domain" description="CdaR GGDEF-like" evidence="4">
    <location>
        <begin position="142"/>
        <end position="266"/>
    </location>
</feature>
<dbReference type="EMBL" id="ALPT02000002">
    <property type="protein sequence ID" value="KGA98998.1"/>
    <property type="molecule type" value="Genomic_DNA"/>
</dbReference>
<dbReference type="PANTHER" id="PTHR33744">
    <property type="entry name" value="CARBOHYDRATE DIACID REGULATOR"/>
    <property type="match status" value="1"/>
</dbReference>
<evidence type="ECO:0000259" key="4">
    <source>
        <dbReference type="Pfam" id="PF17853"/>
    </source>
</evidence>
<name>A0A094WSF4_ALKAL</name>
<dbReference type="EMBL" id="JALP01000396">
    <property type="protein sequence ID" value="THG88362.1"/>
    <property type="molecule type" value="Genomic_DNA"/>
</dbReference>
<evidence type="ECO:0000313" key="5">
    <source>
        <dbReference type="EMBL" id="KGA98998.1"/>
    </source>
</evidence>
<dbReference type="InterPro" id="IPR008599">
    <property type="entry name" value="Diacid_rec"/>
</dbReference>
<evidence type="ECO:0000259" key="2">
    <source>
        <dbReference type="Pfam" id="PF05651"/>
    </source>
</evidence>
<evidence type="ECO:0008006" key="9">
    <source>
        <dbReference type="Google" id="ProtNLM"/>
    </source>
</evidence>
<keyword evidence="7" id="KW-1185">Reference proteome</keyword>
<protein>
    <recommendedName>
        <fullName evidence="9">Carbohydrate diacid regulator</fullName>
    </recommendedName>
</protein>
<dbReference type="STRING" id="1218173.BALCAV_0200730"/>
<organism evidence="5 7">
    <name type="scientific">Alkalihalobacillus alcalophilus ATCC 27647 = CGMCC 1.3604</name>
    <dbReference type="NCBI Taxonomy" id="1218173"/>
    <lineage>
        <taxon>Bacteria</taxon>
        <taxon>Bacillati</taxon>
        <taxon>Bacillota</taxon>
        <taxon>Bacilli</taxon>
        <taxon>Bacillales</taxon>
        <taxon>Bacillaceae</taxon>
        <taxon>Alkalihalobacillus</taxon>
    </lineage>
</organism>
<dbReference type="eggNOG" id="COG3835">
    <property type="taxonomic scope" value="Bacteria"/>
</dbReference>
<accession>A0A094WSF4</accession>
<dbReference type="InterPro" id="IPR025736">
    <property type="entry name" value="PucR_C-HTH_dom"/>
</dbReference>
<comment type="similarity">
    <text evidence="1">Belongs to the CdaR family.</text>
</comment>
<evidence type="ECO:0000259" key="3">
    <source>
        <dbReference type="Pfam" id="PF13556"/>
    </source>
</evidence>
<sequence length="373" mass="43280">MRLLPELAQKVIDEVRLVMHESMIVVDEKGTIIAATESNRVGDFHQGAYHVLKSKKKLYINEQNRERFKGVKYGINLPLMFERKIIGVIGVTGHPSEIEPYADLLRKMTELMIKETYHLEQKEWQTRGLEAFFNEWVMLNEVDEAFIKRGQLLGISVGFPYLCILMEASDEDGQAVSFFMNEWFQNQFPHRSEDVLIRWQDGRFLLLRAIEGEETCRDERLEAELIRWRKAFLKNGENRRFSIGVSESVTTYSLKRAYHEASKAIKAATIEKGIIYSEELLLEIIGAEMEHSVKDEFLERVLGRLESEPELQGTLRSYLIHNQSIVDTAEALHIHKNTLHYRLKQIRELTGIDAKETLGLTLFYLAFSLRGEV</sequence>
<dbReference type="Pfam" id="PF17853">
    <property type="entry name" value="GGDEF_2"/>
    <property type="match status" value="1"/>
</dbReference>
<dbReference type="Proteomes" id="UP000297014">
    <property type="component" value="Unassembled WGS sequence"/>
</dbReference>
<dbReference type="Pfam" id="PF05651">
    <property type="entry name" value="Diacid_rec"/>
    <property type="match status" value="1"/>
</dbReference>
<reference evidence="6 8" key="2">
    <citation type="submission" date="2014-01" db="EMBL/GenBank/DDBJ databases">
        <title>Draft genome sequencing of Bacillus alcalophilus CGMCC 1.3604.</title>
        <authorList>
            <person name="Yang J."/>
            <person name="Diao L."/>
            <person name="Yang S."/>
        </authorList>
    </citation>
    <scope>NUCLEOTIDE SEQUENCE [LARGE SCALE GENOMIC DNA]</scope>
    <source>
        <strain evidence="6 8">CGMCC 1.3604</strain>
    </source>
</reference>
<dbReference type="AlphaFoldDB" id="A0A094WSF4"/>
<dbReference type="InterPro" id="IPR042070">
    <property type="entry name" value="PucR_C-HTH_sf"/>
</dbReference>
<evidence type="ECO:0000313" key="7">
    <source>
        <dbReference type="Proteomes" id="UP000002754"/>
    </source>
</evidence>